<dbReference type="OMA" id="GAYVTMK"/>
<keyword evidence="3 7" id="KW-0812">Transmembrane</keyword>
<proteinExistence type="inferred from homology"/>
<dbReference type="PhylomeDB" id="A0A022RW80"/>
<protein>
    <submittedName>
        <fullName evidence="8">Uncharacterized protein</fullName>
    </submittedName>
</protein>
<evidence type="ECO:0000256" key="7">
    <source>
        <dbReference type="SAM" id="Phobius"/>
    </source>
</evidence>
<evidence type="ECO:0000256" key="3">
    <source>
        <dbReference type="ARBA" id="ARBA00022692"/>
    </source>
</evidence>
<dbReference type="PANTHER" id="PTHR31113">
    <property type="entry name" value="UPF0496 PROTEIN 3-RELATED"/>
    <property type="match status" value="1"/>
</dbReference>
<evidence type="ECO:0000256" key="2">
    <source>
        <dbReference type="ARBA" id="ARBA00009074"/>
    </source>
</evidence>
<evidence type="ECO:0000256" key="6">
    <source>
        <dbReference type="SAM" id="MobiDB-lite"/>
    </source>
</evidence>
<evidence type="ECO:0000313" key="9">
    <source>
        <dbReference type="Proteomes" id="UP000030748"/>
    </source>
</evidence>
<comment type="subcellular location">
    <subcellularLocation>
        <location evidence="1">Membrane</location>
    </subcellularLocation>
</comment>
<evidence type="ECO:0000256" key="5">
    <source>
        <dbReference type="ARBA" id="ARBA00023136"/>
    </source>
</evidence>
<dbReference type="GO" id="GO:0016020">
    <property type="term" value="C:membrane"/>
    <property type="evidence" value="ECO:0007669"/>
    <property type="project" value="UniProtKB-SubCell"/>
</dbReference>
<evidence type="ECO:0000313" key="8">
    <source>
        <dbReference type="EMBL" id="EYU44304.1"/>
    </source>
</evidence>
<evidence type="ECO:0000256" key="4">
    <source>
        <dbReference type="ARBA" id="ARBA00022989"/>
    </source>
</evidence>
<dbReference type="PANTHER" id="PTHR31113:SF3">
    <property type="entry name" value="UPF0496 PROTEIN 1"/>
    <property type="match status" value="1"/>
</dbReference>
<keyword evidence="5 7" id="KW-0472">Membrane</keyword>
<name>A0A022RW80_ERYGU</name>
<dbReference type="Proteomes" id="UP000030748">
    <property type="component" value="Unassembled WGS sequence"/>
</dbReference>
<keyword evidence="9" id="KW-1185">Reference proteome</keyword>
<evidence type="ECO:0000256" key="1">
    <source>
        <dbReference type="ARBA" id="ARBA00004370"/>
    </source>
</evidence>
<reference evidence="8 9" key="1">
    <citation type="journal article" date="2013" name="Proc. Natl. Acad. Sci. U.S.A.">
        <title>Fine-scale variation in meiotic recombination in Mimulus inferred from population shotgun sequencing.</title>
        <authorList>
            <person name="Hellsten U."/>
            <person name="Wright K.M."/>
            <person name="Jenkins J."/>
            <person name="Shu S."/>
            <person name="Yuan Y."/>
            <person name="Wessler S.R."/>
            <person name="Schmutz J."/>
            <person name="Willis J.H."/>
            <person name="Rokhsar D.S."/>
        </authorList>
    </citation>
    <scope>NUCLEOTIDE SEQUENCE [LARGE SCALE GENOMIC DNA]</scope>
    <source>
        <strain evidence="9">cv. DUN x IM62</strain>
    </source>
</reference>
<feature type="compositionally biased region" description="Low complexity" evidence="6">
    <location>
        <begin position="1"/>
        <end position="14"/>
    </location>
</feature>
<dbReference type="eggNOG" id="ENOG502QVAQ">
    <property type="taxonomic scope" value="Eukaryota"/>
</dbReference>
<organism evidence="8 9">
    <name type="scientific">Erythranthe guttata</name>
    <name type="common">Yellow monkey flower</name>
    <name type="synonym">Mimulus guttatus</name>
    <dbReference type="NCBI Taxonomy" id="4155"/>
    <lineage>
        <taxon>Eukaryota</taxon>
        <taxon>Viridiplantae</taxon>
        <taxon>Streptophyta</taxon>
        <taxon>Embryophyta</taxon>
        <taxon>Tracheophyta</taxon>
        <taxon>Spermatophyta</taxon>
        <taxon>Magnoliopsida</taxon>
        <taxon>eudicotyledons</taxon>
        <taxon>Gunneridae</taxon>
        <taxon>Pentapetalae</taxon>
        <taxon>asterids</taxon>
        <taxon>lamiids</taxon>
        <taxon>Lamiales</taxon>
        <taxon>Phrymaceae</taxon>
        <taxon>Erythranthe</taxon>
    </lineage>
</organism>
<dbReference type="Pfam" id="PF05055">
    <property type="entry name" value="DUF677"/>
    <property type="match status" value="1"/>
</dbReference>
<dbReference type="InterPro" id="IPR007749">
    <property type="entry name" value="DUF677"/>
</dbReference>
<keyword evidence="4 7" id="KW-1133">Transmembrane helix</keyword>
<feature type="transmembrane region" description="Helical" evidence="7">
    <location>
        <begin position="265"/>
        <end position="284"/>
    </location>
</feature>
<dbReference type="KEGG" id="egt:105972145"/>
<gene>
    <name evidence="8" type="ORF">MIMGU_mgv1a007475mg</name>
</gene>
<dbReference type="EMBL" id="KI630214">
    <property type="protein sequence ID" value="EYU44304.1"/>
    <property type="molecule type" value="Genomic_DNA"/>
</dbReference>
<dbReference type="STRING" id="4155.A0A022RW80"/>
<accession>A0A022RW80</accession>
<comment type="similarity">
    <text evidence="2">Belongs to the UPF0496 family.</text>
</comment>
<dbReference type="AlphaFoldDB" id="A0A022RW80"/>
<dbReference type="OrthoDB" id="679959at2759"/>
<feature type="region of interest" description="Disordered" evidence="6">
    <location>
        <begin position="1"/>
        <end position="42"/>
    </location>
</feature>
<sequence length="406" mass="44962">MGSQISRISRSSSTIRRRPPSSEPPSRTLSNPISKSDAAASKSSNADFSSYEAACRADPDLRSFDSSLQLRTTRAINSIAVGLEVRSLSLDSLSDVTECLLEMNYEVVKIILQNKMDVWKNKELSELVDDYFENSLATLDFCTALDACLKRAGHIESIINVALKKFHEEHNSGGGDKDYSRTLDELKNFQTTGDPFTHEFFKVFNSVYSKQLSMLEKLQVKKRKLDRKMGKVSAWRKVSNVIFIVAFASVLICSVVAAAVSAPAVVTALAAAAAVPLGSMGKWLNSIWKNCERDLRGQREIISSMQIGSYIVIKDLDNIRVLVDKFRIEIEALLANAEFAGSGDEVAVVVAVEEIKKKVDSFVKTIHDLSKHANKCTQETRMARTLILRKIINHPSGSNQDIGMFS</sequence>
<feature type="transmembrane region" description="Helical" evidence="7">
    <location>
        <begin position="238"/>
        <end position="259"/>
    </location>
</feature>